<dbReference type="Proteomes" id="UP000199087">
    <property type="component" value="Unassembled WGS sequence"/>
</dbReference>
<dbReference type="InterPro" id="IPR037523">
    <property type="entry name" value="VOC_core"/>
</dbReference>
<dbReference type="Pfam" id="PF00903">
    <property type="entry name" value="Glyoxalase"/>
    <property type="match status" value="1"/>
</dbReference>
<proteinExistence type="predicted"/>
<dbReference type="GO" id="GO:0051213">
    <property type="term" value="F:dioxygenase activity"/>
    <property type="evidence" value="ECO:0007669"/>
    <property type="project" value="UniProtKB-KW"/>
</dbReference>
<dbReference type="InterPro" id="IPR004360">
    <property type="entry name" value="Glyas_Fos-R_dOase_dom"/>
</dbReference>
<sequence>MIINKIGKVTIYVKDQEDAKDFWLNKVGFVLKFEQPMGPDFSWIEVGPSEDEFTTLVLYSREAMEQHDPSKIAHPSILFSTSDIESAYEKLKQNGVEVGEMLRMPFGNMFSFKDQDGNDYILREDK</sequence>
<feature type="domain" description="VOC" evidence="1">
    <location>
        <begin position="5"/>
        <end position="125"/>
    </location>
</feature>
<dbReference type="EMBL" id="CVRB01000005">
    <property type="protein sequence ID" value="CRK84745.1"/>
    <property type="molecule type" value="Genomic_DNA"/>
</dbReference>
<dbReference type="STRING" id="1499688.BN000_04795"/>
<name>A0A0U1P364_9BACI</name>
<keyword evidence="2" id="KW-0560">Oxidoreductase</keyword>
<evidence type="ECO:0000313" key="2">
    <source>
        <dbReference type="EMBL" id="CRK84745.1"/>
    </source>
</evidence>
<dbReference type="AlphaFoldDB" id="A0A0U1P364"/>
<keyword evidence="3" id="KW-1185">Reference proteome</keyword>
<dbReference type="GO" id="GO:0016829">
    <property type="term" value="F:lyase activity"/>
    <property type="evidence" value="ECO:0007669"/>
    <property type="project" value="UniProtKB-KW"/>
</dbReference>
<dbReference type="SUPFAM" id="SSF54593">
    <property type="entry name" value="Glyoxalase/Bleomycin resistance protein/Dihydroxybiphenyl dioxygenase"/>
    <property type="match status" value="1"/>
</dbReference>
<dbReference type="PROSITE" id="PS51819">
    <property type="entry name" value="VOC"/>
    <property type="match status" value="1"/>
</dbReference>
<dbReference type="InterPro" id="IPR029068">
    <property type="entry name" value="Glyas_Bleomycin-R_OHBP_Dase"/>
</dbReference>
<accession>A0A0U1P364</accession>
<dbReference type="Gene3D" id="3.10.180.10">
    <property type="entry name" value="2,3-Dihydroxybiphenyl 1,2-Dioxygenase, domain 1"/>
    <property type="match status" value="1"/>
</dbReference>
<protein>
    <submittedName>
        <fullName evidence="2">Lyase/dioxygenase</fullName>
    </submittedName>
</protein>
<dbReference type="PANTHER" id="PTHR36437">
    <property type="entry name" value="GLYOXALASE/BLEOMYCIN RESISTANCE PROTEIN/DIOXYGENASE"/>
    <property type="match status" value="1"/>
</dbReference>
<organism evidence="2 3">
    <name type="scientific">Neobacillus massiliamazoniensis</name>
    <dbReference type="NCBI Taxonomy" id="1499688"/>
    <lineage>
        <taxon>Bacteria</taxon>
        <taxon>Bacillati</taxon>
        <taxon>Bacillota</taxon>
        <taxon>Bacilli</taxon>
        <taxon>Bacillales</taxon>
        <taxon>Bacillaceae</taxon>
        <taxon>Neobacillus</taxon>
    </lineage>
</organism>
<keyword evidence="2" id="KW-0456">Lyase</keyword>
<reference evidence="3" key="1">
    <citation type="submission" date="2015-05" db="EMBL/GenBank/DDBJ databases">
        <authorList>
            <person name="Urmite Genomes"/>
        </authorList>
    </citation>
    <scope>NUCLEOTIDE SEQUENCE [LARGE SCALE GENOMIC DNA]</scope>
    <source>
        <strain evidence="3">LF1</strain>
    </source>
</reference>
<evidence type="ECO:0000313" key="3">
    <source>
        <dbReference type="Proteomes" id="UP000199087"/>
    </source>
</evidence>
<evidence type="ECO:0000259" key="1">
    <source>
        <dbReference type="PROSITE" id="PS51819"/>
    </source>
</evidence>
<keyword evidence="2" id="KW-0223">Dioxygenase</keyword>
<gene>
    <name evidence="2" type="primary">yetH</name>
    <name evidence="2" type="ORF">BN000_04795</name>
</gene>
<dbReference type="RefSeq" id="WP_245640528.1">
    <property type="nucleotide sequence ID" value="NZ_CVRB01000005.1"/>
</dbReference>
<dbReference type="PANTHER" id="PTHR36437:SF2">
    <property type="entry name" value="GLYOXALASE_BLEOMYCIN RESISTANCE PROTEIN_DIOXYGENASE"/>
    <property type="match status" value="1"/>
</dbReference>